<keyword evidence="2" id="KW-1185">Reference proteome</keyword>
<dbReference type="EMBL" id="CP067341">
    <property type="protein sequence ID" value="QQP14961.1"/>
    <property type="molecule type" value="Genomic_DNA"/>
</dbReference>
<accession>A0ABX7AYW0</accession>
<organism evidence="1 2">
    <name type="scientific">Lysinibacillus agricola</name>
    <dbReference type="NCBI Taxonomy" id="2590012"/>
    <lineage>
        <taxon>Bacteria</taxon>
        <taxon>Bacillati</taxon>
        <taxon>Bacillota</taxon>
        <taxon>Bacilli</taxon>
        <taxon>Bacillales</taxon>
        <taxon>Bacillaceae</taxon>
        <taxon>Lysinibacillus</taxon>
    </lineage>
</organism>
<reference evidence="1 2" key="1">
    <citation type="submission" date="2020-01" db="EMBL/GenBank/DDBJ databases">
        <authorList>
            <person name="Liu G."/>
            <person name="Liu B."/>
        </authorList>
    </citation>
    <scope>NUCLEOTIDE SEQUENCE [LARGE SCALE GENOMIC DNA]</scope>
    <source>
        <strain evidence="1 2">FJAT-51161</strain>
    </source>
</reference>
<protein>
    <submittedName>
        <fullName evidence="1">Uncharacterized protein</fullName>
    </submittedName>
</protein>
<gene>
    <name evidence="1" type="ORF">FJQ98_13020</name>
</gene>
<dbReference type="RefSeq" id="WP_053593076.1">
    <property type="nucleotide sequence ID" value="NZ_CP067341.1"/>
</dbReference>
<name>A0ABX7AYW0_9BACI</name>
<dbReference type="Proteomes" id="UP000596049">
    <property type="component" value="Chromosome"/>
</dbReference>
<proteinExistence type="predicted"/>
<evidence type="ECO:0000313" key="2">
    <source>
        <dbReference type="Proteomes" id="UP000596049"/>
    </source>
</evidence>
<sequence>MEQLLKEMLSPSNQYKVQIIKRKDGLYTTEVYMWQEDSGYEYWSPIKKGLTLIETEESAVILAIEHLREYSGEIINL</sequence>
<evidence type="ECO:0000313" key="1">
    <source>
        <dbReference type="EMBL" id="QQP14961.1"/>
    </source>
</evidence>